<keyword evidence="12" id="KW-1185">Reference proteome</keyword>
<evidence type="ECO:0000256" key="7">
    <source>
        <dbReference type="SAM" id="Coils"/>
    </source>
</evidence>
<evidence type="ECO:0000256" key="6">
    <source>
        <dbReference type="RuleBase" id="RU368122"/>
    </source>
</evidence>
<evidence type="ECO:0000256" key="9">
    <source>
        <dbReference type="SAM" id="SignalP"/>
    </source>
</evidence>
<evidence type="ECO:0000256" key="4">
    <source>
        <dbReference type="ARBA" id="ARBA00023128"/>
    </source>
</evidence>
<evidence type="ECO:0000256" key="3">
    <source>
        <dbReference type="ARBA" id="ARBA00022989"/>
    </source>
</evidence>
<feature type="domain" description="Auxiliary Activity family 9 catalytic" evidence="10">
    <location>
        <begin position="27"/>
        <end position="216"/>
    </location>
</feature>
<dbReference type="GO" id="GO:0030245">
    <property type="term" value="P:cellulose catabolic process"/>
    <property type="evidence" value="ECO:0007669"/>
    <property type="project" value="UniProtKB-UniRule"/>
</dbReference>
<accession>A0A060SB47</accession>
<dbReference type="PANTHER" id="PTHR28234:SF1">
    <property type="entry name" value="NUCLEAR CONTROL OF ATPASE PROTEIN 2"/>
    <property type="match status" value="1"/>
</dbReference>
<dbReference type="OrthoDB" id="413313at2759"/>
<feature type="transmembrane region" description="Helical" evidence="8">
    <location>
        <begin position="772"/>
        <end position="793"/>
    </location>
</feature>
<keyword evidence="4" id="KW-0496">Mitochondrion</keyword>
<dbReference type="GO" id="GO:0005741">
    <property type="term" value="C:mitochondrial outer membrane"/>
    <property type="evidence" value="ECO:0007669"/>
    <property type="project" value="TreeGrafter"/>
</dbReference>
<feature type="signal peptide" evidence="9">
    <location>
        <begin position="1"/>
        <end position="26"/>
    </location>
</feature>
<organism evidence="11 12">
    <name type="scientific">Pycnoporus cinnabarinus</name>
    <name type="common">Cinnabar-red polypore</name>
    <name type="synonym">Trametes cinnabarina</name>
    <dbReference type="NCBI Taxonomy" id="5643"/>
    <lineage>
        <taxon>Eukaryota</taxon>
        <taxon>Fungi</taxon>
        <taxon>Dikarya</taxon>
        <taxon>Basidiomycota</taxon>
        <taxon>Agaricomycotina</taxon>
        <taxon>Agaricomycetes</taxon>
        <taxon>Polyporales</taxon>
        <taxon>Polyporaceae</taxon>
        <taxon>Trametes</taxon>
    </lineage>
</organism>
<feature type="coiled-coil region" evidence="7">
    <location>
        <begin position="492"/>
        <end position="526"/>
    </location>
</feature>
<comment type="subcellular location">
    <subcellularLocation>
        <location evidence="1">Mitochondrion membrane</location>
        <topology evidence="1">Multi-pass membrane protein</topology>
    </subcellularLocation>
    <subcellularLocation>
        <location evidence="6">Secreted</location>
    </subcellularLocation>
</comment>
<evidence type="ECO:0000259" key="10">
    <source>
        <dbReference type="Pfam" id="PF03443"/>
    </source>
</evidence>
<keyword evidence="3 8" id="KW-1133">Transmembrane helix</keyword>
<protein>
    <recommendedName>
        <fullName evidence="6">AA9 family lytic polysaccharide monooxygenase</fullName>
        <ecNumber evidence="6">1.14.99.56</ecNumber>
    </recommendedName>
    <alternativeName>
        <fullName evidence="6">Endo-beta-1,4-glucanase</fullName>
    </alternativeName>
    <alternativeName>
        <fullName evidence="6">Glycosyl hydrolase 61 family protein</fullName>
    </alternativeName>
</protein>
<dbReference type="InterPro" id="IPR013946">
    <property type="entry name" value="NCA2-like"/>
</dbReference>
<comment type="domain">
    <text evidence="6">Has a modular structure: an endo-beta-1,4-glucanase catalytic module at the N-terminus, a linker rich in serines and threonines, and a C-terminal carbohydrate-binding module (CBM).</text>
</comment>
<keyword evidence="6" id="KW-0136">Cellulose degradation</keyword>
<dbReference type="EMBL" id="CCBP010000104">
    <property type="protein sequence ID" value="CDO71712.1"/>
    <property type="molecule type" value="Genomic_DNA"/>
</dbReference>
<dbReference type="Proteomes" id="UP000029665">
    <property type="component" value="Unassembled WGS sequence"/>
</dbReference>
<dbReference type="GO" id="GO:0005576">
    <property type="term" value="C:extracellular region"/>
    <property type="evidence" value="ECO:0007669"/>
    <property type="project" value="UniProtKB-SubCell"/>
</dbReference>
<dbReference type="Pfam" id="PF03443">
    <property type="entry name" value="AA9"/>
    <property type="match status" value="1"/>
</dbReference>
<proteinExistence type="predicted"/>
<keyword evidence="6" id="KW-0119">Carbohydrate metabolism</keyword>
<comment type="function">
    <text evidence="6">Lytic polysaccharide monooxygenase (LMPO) that depolymerizes crystalline and amorphous polysaccharides via the oxidation of scissile alpha- or beta-(1-4)-glycosidic bonds, yielding C1 and/or C4 oxidation products. Catalysis by LPMOs requires the reduction of the active-site copper from Cu(II) to Cu(I) by a reducing agent and H(2)O(2) or O(2) as a cosubstrate.</text>
</comment>
<keyword evidence="9" id="KW-0732">Signal</keyword>
<dbReference type="PANTHER" id="PTHR28234">
    <property type="entry name" value="NUCLEAR CONTROL OF ATPASE PROTEIN 2"/>
    <property type="match status" value="1"/>
</dbReference>
<feature type="chain" id="PRO_5001587320" description="AA9 family lytic polysaccharide monooxygenase" evidence="9">
    <location>
        <begin position="27"/>
        <end position="922"/>
    </location>
</feature>
<sequence length="922" mass="101029">MKASFSVLASLVLAISVLTGAPPSQAFAVNGVEQGHGVAVRVPSTNNPIKDVTSNDIICNTNFIQPVSTAVASVPAGGVVAAEFHHTPAGYVGPDPSDPLDPTDKGPVTAYLASVPDATQSEVTGLKWFKIFEEGLNPQTHQWGSDLLFINGGYVNITIPSCVKAGQYLLRVESISLADATSYPGAEFFMSCAQIKVTGGGNASPETVSFPGAYTSLESLPTYTKTRLILFLPTKPYNQFLAHNMSTFVSHIVADLSQKTLPANAAPTPNPHSDIQSASSQAKEILRSLYVKLDQSNSPEALTGCIDALQTLEHQQQLLSVETADEEEQTLRRAILGRLALGLYAQALTTYLDEASEAETELEWWSELGRSRRQAAYYLLQTLPLRVANLTKILLGTLKSRNIPFRLSVLQPSSLRRLFPSSNTLRPNALTLALFPHLHHQPYAIALTSARAPHKFALSASPAQTVTSAYDAFHHTLFSVMRACSTVATLPIDLARGECRFKRQELERIRNERAEVLGILAQMRDRLTSALEDGNNDTAVAALAGLTTYLQCIIDGEEVEPSEATGPVSVRRVVESLSILANCTLPSHTSLHRAELKSGQLRRPSRLTLIWPQLVFLPPLALYAIRTAYASRASLEELAKEAVETVKSFWEGWVLEPLRGIIRTVRAGHDGGMIVTKESVRADIDSLERMTLALAQEKLHYGELELAALSRQVQMGDLTAVMQIYEEDIKSPLRSALQGTLLRSLFIQVQKAKVDIDQALSGIDKLLKSQELTFAFVGVAPALTIVYAFFSYLRNIWSGGRGRGRYGGKARRGSVWLTVRRIERLLIAQPESHHHRTHSAASTSRSSTAVSPLTSGLLLLSVTHLRQYAESNLPANSRLREGFLEDVSDLEDPKLGRQDKLRVVDRMWRSWGEVLGWNRVEA</sequence>
<gene>
    <name evidence="11" type="ORF">BN946_scf184915.g56</name>
</gene>
<dbReference type="HOGENOM" id="CLU_008227_3_0_1"/>
<evidence type="ECO:0000313" key="12">
    <source>
        <dbReference type="Proteomes" id="UP000029665"/>
    </source>
</evidence>
<dbReference type="STRING" id="5643.A0A060SB47"/>
<evidence type="ECO:0000256" key="1">
    <source>
        <dbReference type="ARBA" id="ARBA00004225"/>
    </source>
</evidence>
<keyword evidence="6" id="KW-0624">Polysaccharide degradation</keyword>
<evidence type="ECO:0000256" key="2">
    <source>
        <dbReference type="ARBA" id="ARBA00022692"/>
    </source>
</evidence>
<keyword evidence="5 8" id="KW-0472">Membrane</keyword>
<keyword evidence="6" id="KW-0964">Secreted</keyword>
<dbReference type="InterPro" id="IPR005103">
    <property type="entry name" value="AA9_LPMO"/>
</dbReference>
<evidence type="ECO:0000256" key="8">
    <source>
        <dbReference type="SAM" id="Phobius"/>
    </source>
</evidence>
<keyword evidence="2 8" id="KW-0812">Transmembrane</keyword>
<dbReference type="CDD" id="cd21175">
    <property type="entry name" value="LPMO_AA9"/>
    <property type="match status" value="1"/>
</dbReference>
<name>A0A060SB47_PYCCI</name>
<keyword evidence="6" id="KW-1015">Disulfide bond</keyword>
<dbReference type="GO" id="GO:0030248">
    <property type="term" value="F:cellulose binding"/>
    <property type="evidence" value="ECO:0007669"/>
    <property type="project" value="UniProtKB-UniRule"/>
</dbReference>
<evidence type="ECO:0000313" key="11">
    <source>
        <dbReference type="EMBL" id="CDO71712.1"/>
    </source>
</evidence>
<keyword evidence="7" id="KW-0175">Coiled coil</keyword>
<dbReference type="Gene3D" id="2.70.50.70">
    <property type="match status" value="1"/>
</dbReference>
<comment type="catalytic activity">
    <reaction evidence="6">
        <text>[(1-&gt;4)-beta-D-glucosyl]n+m + reduced acceptor + O2 = 4-dehydro-beta-D-glucosyl-[(1-&gt;4)-beta-D-glucosyl]n-1 + [(1-&gt;4)-beta-D-glucosyl]m + acceptor + H2O.</text>
        <dbReference type="EC" id="1.14.99.56"/>
    </reaction>
</comment>
<dbReference type="AlphaFoldDB" id="A0A060SB47"/>
<reference evidence="11" key="1">
    <citation type="submission" date="2014-01" db="EMBL/GenBank/DDBJ databases">
        <title>The genome of the white-rot fungus Pycnoporus cinnabarinus: a basidiomycete model with a versatile arsenal for lignocellulosic biomass breakdown.</title>
        <authorList>
            <person name="Levasseur A."/>
            <person name="Lomascolo A."/>
            <person name="Ruiz-Duenas F.J."/>
            <person name="Uzan E."/>
            <person name="Piumi F."/>
            <person name="Kues U."/>
            <person name="Ram A.F.J."/>
            <person name="Murat C."/>
            <person name="Haon M."/>
            <person name="Benoit I."/>
            <person name="Arfi Y."/>
            <person name="Chevret D."/>
            <person name="Drula E."/>
            <person name="Kwon M.J."/>
            <person name="Gouret P."/>
            <person name="Lesage-Meessen L."/>
            <person name="Lombard V."/>
            <person name="Mariette J."/>
            <person name="Noirot C."/>
            <person name="Park J."/>
            <person name="Patyshakuliyeva A."/>
            <person name="Wieneger R.A.B."/>
            <person name="Wosten H.A.B."/>
            <person name="Martin F."/>
            <person name="Coutinho P.M."/>
            <person name="de Vries R."/>
            <person name="Martinez A.T."/>
            <person name="Klopp C."/>
            <person name="Pontarotti P."/>
            <person name="Henrissat B."/>
            <person name="Record E."/>
        </authorList>
    </citation>
    <scope>NUCLEOTIDE SEQUENCE [LARGE SCALE GENOMIC DNA]</scope>
    <source>
        <strain evidence="11">BRFM137</strain>
    </source>
</reference>
<dbReference type="EC" id="1.14.99.56" evidence="6"/>
<evidence type="ECO:0000256" key="5">
    <source>
        <dbReference type="ARBA" id="ARBA00023136"/>
    </source>
</evidence>
<dbReference type="OMA" id="AFPPFQG"/>
<dbReference type="Pfam" id="PF08637">
    <property type="entry name" value="NCA2"/>
    <property type="match status" value="1"/>
</dbReference>
<comment type="caution">
    <text evidence="11">The sequence shown here is derived from an EMBL/GenBank/DDBJ whole genome shotgun (WGS) entry which is preliminary data.</text>
</comment>
<dbReference type="GO" id="GO:0008810">
    <property type="term" value="F:cellulase activity"/>
    <property type="evidence" value="ECO:0007669"/>
    <property type="project" value="UniProtKB-UniRule"/>
</dbReference>